<dbReference type="SUPFAM" id="SSF75632">
    <property type="entry name" value="Cullin homology domain"/>
    <property type="match status" value="1"/>
</dbReference>
<dbReference type="PROSITE" id="PS51284">
    <property type="entry name" value="DOC"/>
    <property type="match status" value="1"/>
</dbReference>
<feature type="domain" description="DOC" evidence="9">
    <location>
        <begin position="771"/>
        <end position="950"/>
    </location>
</feature>
<keyword evidence="4" id="KW-0833">Ubl conjugation pathway</keyword>
<dbReference type="InterPro" id="IPR056405">
    <property type="entry name" value="ARM_CUL7_CUL9"/>
</dbReference>
<dbReference type="InterPro" id="IPR016158">
    <property type="entry name" value="Cullin_homology"/>
</dbReference>
<dbReference type="InterPro" id="IPR036388">
    <property type="entry name" value="WH-like_DNA-bd_sf"/>
</dbReference>
<keyword evidence="3" id="KW-1017">Isopeptide bond</keyword>
<evidence type="ECO:0000256" key="3">
    <source>
        <dbReference type="ARBA" id="ARBA00022499"/>
    </source>
</evidence>
<keyword evidence="2" id="KW-0963">Cytoplasm</keyword>
<evidence type="ECO:0000313" key="10">
    <source>
        <dbReference type="Ensembl" id="ENSACAP00000032004.1"/>
    </source>
</evidence>
<keyword evidence="5" id="KW-0832">Ubl conjugation</keyword>
<comment type="subcellular location">
    <subcellularLocation>
        <location evidence="1">Cytoplasm</location>
    </subcellularLocation>
</comment>
<evidence type="ECO:0000256" key="5">
    <source>
        <dbReference type="ARBA" id="ARBA00022843"/>
    </source>
</evidence>
<dbReference type="InterPro" id="IPR004939">
    <property type="entry name" value="APC_su10/DOC_dom"/>
</dbReference>
<comment type="similarity">
    <text evidence="6">Belongs to the cullin family.</text>
</comment>
<dbReference type="Pfam" id="PF11515">
    <property type="entry name" value="Cul7"/>
    <property type="match status" value="1"/>
</dbReference>
<organism evidence="10 11">
    <name type="scientific">Anolis carolinensis</name>
    <name type="common">Green anole</name>
    <name type="synonym">American chameleon</name>
    <dbReference type="NCBI Taxonomy" id="28377"/>
    <lineage>
        <taxon>Eukaryota</taxon>
        <taxon>Metazoa</taxon>
        <taxon>Chordata</taxon>
        <taxon>Craniata</taxon>
        <taxon>Vertebrata</taxon>
        <taxon>Euteleostomi</taxon>
        <taxon>Lepidosauria</taxon>
        <taxon>Squamata</taxon>
        <taxon>Bifurcata</taxon>
        <taxon>Unidentata</taxon>
        <taxon>Episquamata</taxon>
        <taxon>Toxicofera</taxon>
        <taxon>Iguania</taxon>
        <taxon>Dactyloidae</taxon>
        <taxon>Anolis</taxon>
    </lineage>
</organism>
<feature type="domain" description="Cullin family profile" evidence="8">
    <location>
        <begin position="1159"/>
        <end position="1401"/>
    </location>
</feature>
<reference evidence="10" key="2">
    <citation type="submission" date="2025-08" db="UniProtKB">
        <authorList>
            <consortium name="Ensembl"/>
        </authorList>
    </citation>
    <scope>IDENTIFICATION</scope>
</reference>
<evidence type="ECO:0000256" key="6">
    <source>
        <dbReference type="PROSITE-ProRule" id="PRU00330"/>
    </source>
</evidence>
<evidence type="ECO:0000256" key="1">
    <source>
        <dbReference type="ARBA" id="ARBA00004496"/>
    </source>
</evidence>
<sequence>MVIEKQNGSVLVHLGPKLQAYPEELVSQRHGHNRQTEYLIRWHVLSSENGSGSTTSTSLIESKMENILMWMPADDVSANCPTLLGKRKPKKQQLEQRASHIFSPEVTLDEASLLEMKKDVKNLVQRASWQMESSMVPQSSILNTIHVLSAYASIPSLMGVFKETGALDLLMKMLCHTEKQIRCSAGKMLRALASHDAGSRAYVLLSLSQQDGIEQHMDFDSRCTLLELFAETTSSEEHGMSFEGIPLPQIPGKLLFSLVKLYLCATFLLDKLNSTAERAVGSDHFVISSASSEGKKKLLREFDFSMAMAHLISELVRVMGWDHGLNLRHCRAKQPRGIQSIFQRQIPTCASIPSDTPLNHKEESTFKSRSAFPSRNCYMEYLKEKLVHGMRVRMLESYEKVSAGDEGEFLQSNNGTPPLQVYWESLGRTYWVHWHMVEIVDSSRCADQEAQKMVSSLTQILREDTVYYKPLGGLYSLLYLRDQINEESGNLNRAEWWELLFFVKKLELSKQQELLEFIQQNQKMSELDEEGLIQLSVSVELAQQVLRILNNHCQGCTRSDLQSSQVYLKYSTGKQRTEQNCQHVNGVPANCDGFSEDLPSKKPKKKLVSAEVPSPATTMLWTQSCIQGIHSTKKCWRRRIDREASDMLHATQKPCWGPHWPIIIIITIIIKNCYPPLLMALHCLQIIQKFTHFLYRLATLNKDCAVLMCCMGAQDILTKVVEKHSSSLLWVTELREILGKCEKYASLYKTMTVSILAGCIQVNLGFLAGSSTYQPFFDVFLHNLCQGCSMEVKEDKCWEKIEVSSNPQMASKLTDGNSKTFWESNGSTGSHYINVYMHHGVVVQYMSLLVASEDASYMPARIMVKGGESASSISTKLNMVSIPPLASKVILLENMSCFWPIIQIKIKRCQQGGIDTRVHGLKVLGPKPTVWPIFKEQLCRRTSLFYTTKAHTWCQEISEDRMQLLHLFNRLNSALRHEQVFADHFLPHDEAAQALGKTCWEALITPVVQSITSPDPSGISPLSWLLSQYLENLEIARKAKSRAAIFNSRVRRLSHLLVHSDSSSPEPEELKPPVKSIVNKPSSTTDITQCWKGVVQQQVKWFLETSWQTSNFVEQYCNTYLRLRTAMEELFGQQMSFMLALRHGFSGALLQLSFLRAMHVSEQFARYIDRWIRESWGDSGNVETLWHLQQSLEPILFLAGLELANTFEHFYRLYLGDRLLSQGKSWLECAVVEHIGLCFPNRLPQQMLKSLSELEEQQQQFHLFQLQQLDKRLLEFDHDGKCEEEEEGEVSGAKTPGNPQEETEVKVLVLSPRCWTISPHCYLEEPANFFPSSLSQQLDRFADFYTQSECGAHTNLRHFQWTWLGHAELEYQGCKLHVSTLQMYILLCFNSAQVLSRVELRFPRLAFQLAAYAGNPKNLVCLLVLGILKLNQVQLSGQHLWLLPRPEYLNVGGDEGHTLKKKRDIICSLLIQILKEEKEIHIDKLLFKVIDAYQKREHGSTPRLTGVFFSSADVLSCILHLLNQGSAQRKENHPEFLEYVSTECSTQVLPKNQLQATFQTVQIKKVCNVPSVEKRQTFSTFR</sequence>
<evidence type="ECO:0000259" key="8">
    <source>
        <dbReference type="PROSITE" id="PS50069"/>
    </source>
</evidence>
<dbReference type="Gene3D" id="2.60.120.260">
    <property type="entry name" value="Galactose-binding domain-like"/>
    <property type="match status" value="1"/>
</dbReference>
<dbReference type="Pfam" id="PF23168">
    <property type="entry name" value="CUL7_CUL9_N"/>
    <property type="match status" value="1"/>
</dbReference>
<dbReference type="InterPro" id="IPR036317">
    <property type="entry name" value="Cullin_homology_sf"/>
</dbReference>
<dbReference type="Gene3D" id="2.30.30.30">
    <property type="match status" value="1"/>
</dbReference>
<name>A0A803T9W4_ANOCA</name>
<proteinExistence type="inferred from homology"/>
<dbReference type="SMART" id="SM00884">
    <property type="entry name" value="Cullin_Nedd8"/>
    <property type="match status" value="1"/>
</dbReference>
<dbReference type="InterPro" id="IPR021097">
    <property type="entry name" value="CPH_domain"/>
</dbReference>
<dbReference type="PANTHER" id="PTHR22771:SF4">
    <property type="entry name" value="CULLIN 7-RELATED"/>
    <property type="match status" value="1"/>
</dbReference>
<dbReference type="InterPro" id="IPR008979">
    <property type="entry name" value="Galactose-bd-like_sf"/>
</dbReference>
<reference evidence="10 11" key="1">
    <citation type="submission" date="2009-12" db="EMBL/GenBank/DDBJ databases">
        <title>The Genome Sequence of Anolis carolinensis (Green Anole Lizard).</title>
        <authorList>
            <consortium name="The Genome Sequencing Platform"/>
            <person name="Di Palma F."/>
            <person name="Alfoldi J."/>
            <person name="Heiman D."/>
            <person name="Young S."/>
            <person name="Grabherr M."/>
            <person name="Johnson J."/>
            <person name="Lander E.S."/>
            <person name="Lindblad-Toh K."/>
        </authorList>
    </citation>
    <scope>NUCLEOTIDE SEQUENCE [LARGE SCALE GENOMIC DNA]</scope>
    <source>
        <strain evidence="10 11">JBL SC #1</strain>
    </source>
</reference>
<dbReference type="Pfam" id="PF03256">
    <property type="entry name" value="ANAPC10"/>
    <property type="match status" value="1"/>
</dbReference>
<dbReference type="InterPro" id="IPR055486">
    <property type="entry name" value="CUL7/CUL9_N"/>
</dbReference>
<dbReference type="SUPFAM" id="SSF49785">
    <property type="entry name" value="Galactose-binding domain-like"/>
    <property type="match status" value="1"/>
</dbReference>
<dbReference type="GO" id="GO:0031625">
    <property type="term" value="F:ubiquitin protein ligase binding"/>
    <property type="evidence" value="ECO:0007669"/>
    <property type="project" value="InterPro"/>
</dbReference>
<keyword evidence="11" id="KW-1185">Reference proteome</keyword>
<dbReference type="GO" id="GO:0006511">
    <property type="term" value="P:ubiquitin-dependent protein catabolic process"/>
    <property type="evidence" value="ECO:0007669"/>
    <property type="project" value="InterPro"/>
</dbReference>
<evidence type="ECO:0000313" key="11">
    <source>
        <dbReference type="Proteomes" id="UP000001646"/>
    </source>
</evidence>
<dbReference type="PROSITE" id="PS50069">
    <property type="entry name" value="CULLIN_2"/>
    <property type="match status" value="1"/>
</dbReference>
<dbReference type="Gene3D" id="1.10.10.10">
    <property type="entry name" value="Winged helix-like DNA-binding domain superfamily/Winged helix DNA-binding domain"/>
    <property type="match status" value="1"/>
</dbReference>
<dbReference type="InterPro" id="IPR019559">
    <property type="entry name" value="Cullin_neddylation_domain"/>
</dbReference>
<feature type="region of interest" description="Disordered" evidence="7">
    <location>
        <begin position="1282"/>
        <end position="1302"/>
    </location>
</feature>
<dbReference type="Proteomes" id="UP000001646">
    <property type="component" value="Chromosome 2"/>
</dbReference>
<evidence type="ECO:0000256" key="4">
    <source>
        <dbReference type="ARBA" id="ARBA00022786"/>
    </source>
</evidence>
<protein>
    <recommendedName>
        <fullName evidence="12">Cullin 7</fullName>
    </recommendedName>
</protein>
<reference evidence="10" key="3">
    <citation type="submission" date="2025-09" db="UniProtKB">
        <authorList>
            <consortium name="Ensembl"/>
        </authorList>
    </citation>
    <scope>IDENTIFICATION</scope>
</reference>
<accession>A0A803T9W4</accession>
<dbReference type="SMART" id="SM01337">
    <property type="entry name" value="APC10"/>
    <property type="match status" value="1"/>
</dbReference>
<dbReference type="Bgee" id="ENSACAG00000005149">
    <property type="expression patterns" value="Expressed in kidney and 12 other cell types or tissues"/>
</dbReference>
<evidence type="ECO:0000256" key="7">
    <source>
        <dbReference type="SAM" id="MobiDB-lite"/>
    </source>
</evidence>
<evidence type="ECO:0008006" key="12">
    <source>
        <dbReference type="Google" id="ProtNLM"/>
    </source>
</evidence>
<dbReference type="GeneTree" id="ENSGT00940000153954"/>
<gene>
    <name evidence="10" type="primary">LOC100561878</name>
</gene>
<dbReference type="Ensembl" id="ENSACAT00000040281.1">
    <property type="protein sequence ID" value="ENSACAP00000032004.1"/>
    <property type="gene ID" value="ENSACAG00000005149.3"/>
</dbReference>
<dbReference type="GO" id="GO:0005737">
    <property type="term" value="C:cytoplasm"/>
    <property type="evidence" value="ECO:0007669"/>
    <property type="project" value="UniProtKB-SubCell"/>
</dbReference>
<dbReference type="InterPro" id="IPR045093">
    <property type="entry name" value="Cullin"/>
</dbReference>
<dbReference type="Gene3D" id="3.30.230.130">
    <property type="entry name" value="Cullin, Chain C, Domain 2"/>
    <property type="match status" value="1"/>
</dbReference>
<dbReference type="SUPFAM" id="SSF63748">
    <property type="entry name" value="Tudor/PWWP/MBT"/>
    <property type="match status" value="1"/>
</dbReference>
<dbReference type="PANTHER" id="PTHR22771">
    <property type="entry name" value="CULLIN AND GALACTOSE-BINDING DOMAIN-CONTAINING"/>
    <property type="match status" value="1"/>
</dbReference>
<dbReference type="Pfam" id="PF24742">
    <property type="entry name" value="ARM_CUL7_CUL9"/>
    <property type="match status" value="1"/>
</dbReference>
<dbReference type="InterPro" id="IPR014722">
    <property type="entry name" value="Rib_uL2_dom2"/>
</dbReference>
<evidence type="ECO:0000256" key="2">
    <source>
        <dbReference type="ARBA" id="ARBA00022490"/>
    </source>
</evidence>
<evidence type="ECO:0000259" key="9">
    <source>
        <dbReference type="PROSITE" id="PS51284"/>
    </source>
</evidence>